<dbReference type="Proteomes" id="UP000276133">
    <property type="component" value="Unassembled WGS sequence"/>
</dbReference>
<evidence type="ECO:0000313" key="1">
    <source>
        <dbReference type="EMBL" id="RMZ93678.1"/>
    </source>
</evidence>
<keyword evidence="2" id="KW-1185">Reference proteome</keyword>
<dbReference type="EMBL" id="REGN01013629">
    <property type="protein sequence ID" value="RMZ93678.1"/>
    <property type="molecule type" value="Genomic_DNA"/>
</dbReference>
<proteinExistence type="predicted"/>
<protein>
    <submittedName>
        <fullName evidence="1">Uncharacterized protein</fullName>
    </submittedName>
</protein>
<dbReference type="AlphaFoldDB" id="A0A3M7P3P3"/>
<organism evidence="1 2">
    <name type="scientific">Brachionus plicatilis</name>
    <name type="common">Marine rotifer</name>
    <name type="synonym">Brachionus muelleri</name>
    <dbReference type="NCBI Taxonomy" id="10195"/>
    <lineage>
        <taxon>Eukaryota</taxon>
        <taxon>Metazoa</taxon>
        <taxon>Spiralia</taxon>
        <taxon>Gnathifera</taxon>
        <taxon>Rotifera</taxon>
        <taxon>Eurotatoria</taxon>
        <taxon>Monogononta</taxon>
        <taxon>Pseudotrocha</taxon>
        <taxon>Ploima</taxon>
        <taxon>Brachionidae</taxon>
        <taxon>Brachionus</taxon>
    </lineage>
</organism>
<accession>A0A3M7P3P3</accession>
<sequence length="38" mass="4858">MYDNPFLVVFLCFYLFERADLRWQYKDLLNTHKLMKRE</sequence>
<comment type="caution">
    <text evidence="1">The sequence shown here is derived from an EMBL/GenBank/DDBJ whole genome shotgun (WGS) entry which is preliminary data.</text>
</comment>
<gene>
    <name evidence="1" type="ORF">BpHYR1_038147</name>
</gene>
<reference evidence="1 2" key="1">
    <citation type="journal article" date="2018" name="Sci. Rep.">
        <title>Genomic signatures of local adaptation to the degree of environmental predictability in rotifers.</title>
        <authorList>
            <person name="Franch-Gras L."/>
            <person name="Hahn C."/>
            <person name="Garcia-Roger E.M."/>
            <person name="Carmona M.J."/>
            <person name="Serra M."/>
            <person name="Gomez A."/>
        </authorList>
    </citation>
    <scope>NUCLEOTIDE SEQUENCE [LARGE SCALE GENOMIC DNA]</scope>
    <source>
        <strain evidence="1">HYR1</strain>
    </source>
</reference>
<evidence type="ECO:0000313" key="2">
    <source>
        <dbReference type="Proteomes" id="UP000276133"/>
    </source>
</evidence>
<name>A0A3M7P3P3_BRAPC</name>